<gene>
    <name evidence="1" type="ORF">CSW64_07315</name>
</gene>
<keyword evidence="2" id="KW-1185">Reference proteome</keyword>
<reference evidence="1 2" key="1">
    <citation type="submission" date="2017-10" db="EMBL/GenBank/DDBJ databases">
        <title>Genome sequence of Caulobacter mirabilis FWC38.</title>
        <authorList>
            <person name="Fiebig A."/>
            <person name="Crosson S."/>
        </authorList>
    </citation>
    <scope>NUCLEOTIDE SEQUENCE [LARGE SCALE GENOMIC DNA]</scope>
    <source>
        <strain evidence="1 2">FWC 38</strain>
    </source>
</reference>
<accession>A0A2D2B3Z8</accession>
<dbReference type="KEGG" id="cmb:CSW64_07315"/>
<dbReference type="AlphaFoldDB" id="A0A2D2B3Z8"/>
<organism evidence="1 2">
    <name type="scientific">Caulobacter mirabilis</name>
    <dbReference type="NCBI Taxonomy" id="69666"/>
    <lineage>
        <taxon>Bacteria</taxon>
        <taxon>Pseudomonadati</taxon>
        <taxon>Pseudomonadota</taxon>
        <taxon>Alphaproteobacteria</taxon>
        <taxon>Caulobacterales</taxon>
        <taxon>Caulobacteraceae</taxon>
        <taxon>Caulobacter</taxon>
    </lineage>
</organism>
<name>A0A2D2B3Z8_9CAUL</name>
<sequence>MAEDELSRAVTLSWREASKVTPWGDTFEGISPAGRNVQVERNYLWSGAPGGDILVEIAVFGGPSRYDAGARVSRTIRKGG</sequence>
<protein>
    <submittedName>
        <fullName evidence="1">Uncharacterized protein</fullName>
    </submittedName>
</protein>
<dbReference type="EMBL" id="CP024201">
    <property type="protein sequence ID" value="ATQ44914.1"/>
    <property type="molecule type" value="Genomic_DNA"/>
</dbReference>
<proteinExistence type="predicted"/>
<dbReference type="Proteomes" id="UP000228945">
    <property type="component" value="Chromosome"/>
</dbReference>
<dbReference type="OrthoDB" id="7205441at2"/>
<evidence type="ECO:0000313" key="1">
    <source>
        <dbReference type="EMBL" id="ATQ44914.1"/>
    </source>
</evidence>
<evidence type="ECO:0000313" key="2">
    <source>
        <dbReference type="Proteomes" id="UP000228945"/>
    </source>
</evidence>